<dbReference type="GO" id="GO:0005230">
    <property type="term" value="F:extracellular ligand-gated monoatomic ion channel activity"/>
    <property type="evidence" value="ECO:0007669"/>
    <property type="project" value="InterPro"/>
</dbReference>
<proteinExistence type="predicted"/>
<dbReference type="WBParaSite" id="nRc.2.0.1.t10400-RA">
    <property type="protein sequence ID" value="nRc.2.0.1.t10400-RA"/>
    <property type="gene ID" value="nRc.2.0.1.g10400"/>
</dbReference>
<protein>
    <submittedName>
        <fullName evidence="3">Uncharacterized protein</fullName>
    </submittedName>
</protein>
<dbReference type="Proteomes" id="UP000887565">
    <property type="component" value="Unplaced"/>
</dbReference>
<feature type="chain" id="PRO_5037391944" evidence="1">
    <location>
        <begin position="21"/>
        <end position="85"/>
    </location>
</feature>
<evidence type="ECO:0000313" key="2">
    <source>
        <dbReference type="Proteomes" id="UP000887565"/>
    </source>
</evidence>
<dbReference type="InterPro" id="IPR036734">
    <property type="entry name" value="Neur_chan_lig-bd_sf"/>
</dbReference>
<evidence type="ECO:0000256" key="1">
    <source>
        <dbReference type="SAM" id="SignalP"/>
    </source>
</evidence>
<dbReference type="SUPFAM" id="SSF63712">
    <property type="entry name" value="Nicotinic receptor ligand binding domain-like"/>
    <property type="match status" value="1"/>
</dbReference>
<dbReference type="Gene3D" id="2.70.170.10">
    <property type="entry name" value="Neurotransmitter-gated ion-channel ligand-binding domain"/>
    <property type="match status" value="1"/>
</dbReference>
<dbReference type="AlphaFoldDB" id="A0A915I8B2"/>
<feature type="signal peptide" evidence="1">
    <location>
        <begin position="1"/>
        <end position="20"/>
    </location>
</feature>
<accession>A0A915I8B2</accession>
<reference evidence="3" key="1">
    <citation type="submission" date="2022-11" db="UniProtKB">
        <authorList>
            <consortium name="WormBaseParasite"/>
        </authorList>
    </citation>
    <scope>IDENTIFICATION</scope>
</reference>
<sequence length="85" mass="10052">MSVDQFIMFLILLRIRQGDCLSSSNNTTLDQEQPSTNKHDLMRKLMSALFQENRYDKTIRPVKNIQKPVDVWLRLNLRKISEVCQ</sequence>
<keyword evidence="2" id="KW-1185">Reference proteome</keyword>
<name>A0A915I8B2_ROMCU</name>
<organism evidence="2 3">
    <name type="scientific">Romanomermis culicivorax</name>
    <name type="common">Nematode worm</name>
    <dbReference type="NCBI Taxonomy" id="13658"/>
    <lineage>
        <taxon>Eukaryota</taxon>
        <taxon>Metazoa</taxon>
        <taxon>Ecdysozoa</taxon>
        <taxon>Nematoda</taxon>
        <taxon>Enoplea</taxon>
        <taxon>Dorylaimia</taxon>
        <taxon>Mermithida</taxon>
        <taxon>Mermithoidea</taxon>
        <taxon>Mermithidae</taxon>
        <taxon>Romanomermis</taxon>
    </lineage>
</organism>
<evidence type="ECO:0000313" key="3">
    <source>
        <dbReference type="WBParaSite" id="nRc.2.0.1.t10400-RA"/>
    </source>
</evidence>
<keyword evidence="1" id="KW-0732">Signal</keyword>
<dbReference type="GO" id="GO:0016020">
    <property type="term" value="C:membrane"/>
    <property type="evidence" value="ECO:0007669"/>
    <property type="project" value="InterPro"/>
</dbReference>